<keyword evidence="1" id="KW-0175">Coiled coil</keyword>
<evidence type="ECO:0000256" key="1">
    <source>
        <dbReference type="SAM" id="Coils"/>
    </source>
</evidence>
<feature type="compositionally biased region" description="Polar residues" evidence="2">
    <location>
        <begin position="1"/>
        <end position="13"/>
    </location>
</feature>
<reference evidence="3" key="3">
    <citation type="journal article" date="2017" name="Nature">
        <title>Genome sequence of the progenitor of the wheat D genome Aegilops tauschii.</title>
        <authorList>
            <person name="Luo M.C."/>
            <person name="Gu Y.Q."/>
            <person name="Puiu D."/>
            <person name="Wang H."/>
            <person name="Twardziok S.O."/>
            <person name="Deal K.R."/>
            <person name="Huo N."/>
            <person name="Zhu T."/>
            <person name="Wang L."/>
            <person name="Wang Y."/>
            <person name="McGuire P.E."/>
            <person name="Liu S."/>
            <person name="Long H."/>
            <person name="Ramasamy R.K."/>
            <person name="Rodriguez J.C."/>
            <person name="Van S.L."/>
            <person name="Yuan L."/>
            <person name="Wang Z."/>
            <person name="Xia Z."/>
            <person name="Xiao L."/>
            <person name="Anderson O.D."/>
            <person name="Ouyang S."/>
            <person name="Liang Y."/>
            <person name="Zimin A.V."/>
            <person name="Pertea G."/>
            <person name="Qi P."/>
            <person name="Bennetzen J.L."/>
            <person name="Dai X."/>
            <person name="Dawson M.W."/>
            <person name="Muller H.G."/>
            <person name="Kugler K."/>
            <person name="Rivarola-Duarte L."/>
            <person name="Spannagl M."/>
            <person name="Mayer K.F.X."/>
            <person name="Lu F.H."/>
            <person name="Bevan M.W."/>
            <person name="Leroy P."/>
            <person name="Li P."/>
            <person name="You F.M."/>
            <person name="Sun Q."/>
            <person name="Liu Z."/>
            <person name="Lyons E."/>
            <person name="Wicker T."/>
            <person name="Salzberg S.L."/>
            <person name="Devos K.M."/>
            <person name="Dvorak J."/>
        </authorList>
    </citation>
    <scope>NUCLEOTIDE SEQUENCE [LARGE SCALE GENOMIC DNA]</scope>
    <source>
        <strain evidence="3">cv. AL8/78</strain>
    </source>
</reference>
<evidence type="ECO:0000313" key="4">
    <source>
        <dbReference type="Proteomes" id="UP000015105"/>
    </source>
</evidence>
<evidence type="ECO:0000256" key="2">
    <source>
        <dbReference type="SAM" id="MobiDB-lite"/>
    </source>
</evidence>
<protein>
    <submittedName>
        <fullName evidence="3">Uncharacterized protein</fullName>
    </submittedName>
</protein>
<evidence type="ECO:0000313" key="3">
    <source>
        <dbReference type="EnsemblPlants" id="AET7Gv20029100.3"/>
    </source>
</evidence>
<dbReference type="EnsemblPlants" id="AET7Gv20029100.3">
    <property type="protein sequence ID" value="AET7Gv20029100.3"/>
    <property type="gene ID" value="AET7Gv20029100"/>
</dbReference>
<sequence>LPETSPRCQQPPYTSEPDPPSMALRTLMARVRTSAAALRLQTPALSFSPLPGGRPNLHSAAAAAPRLPPPAGGRPCFISTRNLIVSLCYFTQSLHKQIMSATRFQGYVCLSPGCIDIETTPSDPNQLTQPLYNIRTRINLESASKEELEREASFLREQINEFVDRIHKEKERSDLIKKDLWASLK</sequence>
<proteinExistence type="predicted"/>
<reference evidence="3" key="4">
    <citation type="submission" date="2019-03" db="UniProtKB">
        <authorList>
            <consortium name="EnsemblPlants"/>
        </authorList>
    </citation>
    <scope>IDENTIFICATION</scope>
</reference>
<dbReference type="AlphaFoldDB" id="A0A453QBT4"/>
<organism evidence="3 4">
    <name type="scientific">Aegilops tauschii subsp. strangulata</name>
    <name type="common">Goatgrass</name>
    <dbReference type="NCBI Taxonomy" id="200361"/>
    <lineage>
        <taxon>Eukaryota</taxon>
        <taxon>Viridiplantae</taxon>
        <taxon>Streptophyta</taxon>
        <taxon>Embryophyta</taxon>
        <taxon>Tracheophyta</taxon>
        <taxon>Spermatophyta</taxon>
        <taxon>Magnoliopsida</taxon>
        <taxon>Liliopsida</taxon>
        <taxon>Poales</taxon>
        <taxon>Poaceae</taxon>
        <taxon>BOP clade</taxon>
        <taxon>Pooideae</taxon>
        <taxon>Triticodae</taxon>
        <taxon>Triticeae</taxon>
        <taxon>Triticinae</taxon>
        <taxon>Aegilops</taxon>
    </lineage>
</organism>
<feature type="region of interest" description="Disordered" evidence="2">
    <location>
        <begin position="1"/>
        <end position="21"/>
    </location>
</feature>
<reference evidence="4" key="2">
    <citation type="journal article" date="2017" name="Nat. Plants">
        <title>The Aegilops tauschii genome reveals multiple impacts of transposons.</title>
        <authorList>
            <person name="Zhao G."/>
            <person name="Zou C."/>
            <person name="Li K."/>
            <person name="Wang K."/>
            <person name="Li T."/>
            <person name="Gao L."/>
            <person name="Zhang X."/>
            <person name="Wang H."/>
            <person name="Yang Z."/>
            <person name="Liu X."/>
            <person name="Jiang W."/>
            <person name="Mao L."/>
            <person name="Kong X."/>
            <person name="Jiao Y."/>
            <person name="Jia J."/>
        </authorList>
    </citation>
    <scope>NUCLEOTIDE SEQUENCE [LARGE SCALE GENOMIC DNA]</scope>
    <source>
        <strain evidence="4">cv. AL8/78</strain>
    </source>
</reference>
<accession>A0A453QBT4</accession>
<keyword evidence="4" id="KW-1185">Reference proteome</keyword>
<reference evidence="3" key="5">
    <citation type="journal article" date="2021" name="G3 (Bethesda)">
        <title>Aegilops tauschii genome assembly Aet v5.0 features greater sequence contiguity and improved annotation.</title>
        <authorList>
            <person name="Wang L."/>
            <person name="Zhu T."/>
            <person name="Rodriguez J.C."/>
            <person name="Deal K.R."/>
            <person name="Dubcovsky J."/>
            <person name="McGuire P.E."/>
            <person name="Lux T."/>
            <person name="Spannagl M."/>
            <person name="Mayer K.F.X."/>
            <person name="Baldrich P."/>
            <person name="Meyers B.C."/>
            <person name="Huo N."/>
            <person name="Gu Y.Q."/>
            <person name="Zhou H."/>
            <person name="Devos K.M."/>
            <person name="Bennetzen J.L."/>
            <person name="Unver T."/>
            <person name="Budak H."/>
            <person name="Gulick P.J."/>
            <person name="Galiba G."/>
            <person name="Kalapos B."/>
            <person name="Nelson D.R."/>
            <person name="Li P."/>
            <person name="You F.M."/>
            <person name="Luo M.C."/>
            <person name="Dvorak J."/>
        </authorList>
    </citation>
    <scope>NUCLEOTIDE SEQUENCE [LARGE SCALE GENOMIC DNA]</scope>
    <source>
        <strain evidence="3">cv. AL8/78</strain>
    </source>
</reference>
<dbReference type="Proteomes" id="UP000015105">
    <property type="component" value="Chromosome 7D"/>
</dbReference>
<name>A0A453QBT4_AEGTS</name>
<feature type="coiled-coil region" evidence="1">
    <location>
        <begin position="138"/>
        <end position="165"/>
    </location>
</feature>
<dbReference type="Gramene" id="AET7Gv20029100.3">
    <property type="protein sequence ID" value="AET7Gv20029100.3"/>
    <property type="gene ID" value="AET7Gv20029100"/>
</dbReference>
<reference evidence="4" key="1">
    <citation type="journal article" date="2014" name="Science">
        <title>Ancient hybridizations among the ancestral genomes of bread wheat.</title>
        <authorList>
            <consortium name="International Wheat Genome Sequencing Consortium,"/>
            <person name="Marcussen T."/>
            <person name="Sandve S.R."/>
            <person name="Heier L."/>
            <person name="Spannagl M."/>
            <person name="Pfeifer M."/>
            <person name="Jakobsen K.S."/>
            <person name="Wulff B.B."/>
            <person name="Steuernagel B."/>
            <person name="Mayer K.F."/>
            <person name="Olsen O.A."/>
        </authorList>
    </citation>
    <scope>NUCLEOTIDE SEQUENCE [LARGE SCALE GENOMIC DNA]</scope>
    <source>
        <strain evidence="4">cv. AL8/78</strain>
    </source>
</reference>